<dbReference type="NCBIfam" id="TIGR01469">
    <property type="entry name" value="cobA_cysG_Cterm"/>
    <property type="match status" value="1"/>
</dbReference>
<comment type="similarity">
    <text evidence="1 8">Belongs to the precorrin methyltransferase family.</text>
</comment>
<dbReference type="InterPro" id="IPR035996">
    <property type="entry name" value="4pyrrol_Methylase_sf"/>
</dbReference>
<evidence type="ECO:0000256" key="8">
    <source>
        <dbReference type="RuleBase" id="RU003960"/>
    </source>
</evidence>
<evidence type="ECO:0000256" key="4">
    <source>
        <dbReference type="ARBA" id="ARBA00022679"/>
    </source>
</evidence>
<evidence type="ECO:0000313" key="10">
    <source>
        <dbReference type="EMBL" id="PZF76794.1"/>
    </source>
</evidence>
<gene>
    <name evidence="10" type="primary">cobA</name>
    <name evidence="10" type="ORF">DK847_09990</name>
</gene>
<dbReference type="Proteomes" id="UP000248795">
    <property type="component" value="Unassembled WGS sequence"/>
</dbReference>
<dbReference type="EC" id="2.1.1.107" evidence="2"/>
<sequence length="289" mass="30517">MGLGPTKRIGDWVSSPEQQTGFARLDAETFPSFEPGWVWLVGAGPGAPGLMSLMCFHALQNCDVVVYDALVNPDILRWVKVGAELEYAGKRGGKPSPTQKDITLRLIELAQSGKRVLRLKGGDPFMFGRGGEECQHLATTGIPFRIVPGITAGIGGLAYAGMPATHRDTNHSVIFLTGHDATGNMPANVNWQAVALASPVIVMYMAVKHLGEIAAALMAGGRAADDPVTIVSNASMPHQEVASTTLGGAGAFVEANEPPTPAIVVVGKAADWRSLLDWYKGPLRENPVG</sequence>
<proteinExistence type="inferred from homology"/>
<comment type="pathway">
    <text evidence="7">Porphyrin-containing compound metabolism; siroheme biosynthesis; precorrin-2 from uroporphyrinogen III: step 1/1.</text>
</comment>
<feature type="domain" description="Tetrapyrrole methylase" evidence="9">
    <location>
        <begin position="38"/>
        <end position="247"/>
    </location>
</feature>
<dbReference type="InterPro" id="IPR003043">
    <property type="entry name" value="Uropor_MeTrfase_CS"/>
</dbReference>
<dbReference type="RefSeq" id="WP_111198268.1">
    <property type="nucleotide sequence ID" value="NZ_QKVK01000004.1"/>
</dbReference>
<keyword evidence="11" id="KW-1185">Reference proteome</keyword>
<evidence type="ECO:0000256" key="6">
    <source>
        <dbReference type="ARBA" id="ARBA00023244"/>
    </source>
</evidence>
<evidence type="ECO:0000256" key="7">
    <source>
        <dbReference type="ARBA" id="ARBA00025705"/>
    </source>
</evidence>
<comment type="caution">
    <text evidence="10">The sequence shown here is derived from an EMBL/GenBank/DDBJ whole genome shotgun (WGS) entry which is preliminary data.</text>
</comment>
<evidence type="ECO:0000259" key="9">
    <source>
        <dbReference type="Pfam" id="PF00590"/>
    </source>
</evidence>
<dbReference type="PANTHER" id="PTHR45790:SF3">
    <property type="entry name" value="S-ADENOSYL-L-METHIONINE-DEPENDENT UROPORPHYRINOGEN III METHYLTRANSFERASE, CHLOROPLASTIC"/>
    <property type="match status" value="1"/>
</dbReference>
<dbReference type="AlphaFoldDB" id="A0A2W2B927"/>
<dbReference type="InterPro" id="IPR014776">
    <property type="entry name" value="4pyrrole_Mease_sub2"/>
</dbReference>
<dbReference type="NCBIfam" id="NF004790">
    <property type="entry name" value="PRK06136.1"/>
    <property type="match status" value="1"/>
</dbReference>
<dbReference type="GO" id="GO:0032259">
    <property type="term" value="P:methylation"/>
    <property type="evidence" value="ECO:0007669"/>
    <property type="project" value="UniProtKB-KW"/>
</dbReference>
<dbReference type="PROSITE" id="PS00840">
    <property type="entry name" value="SUMT_2"/>
    <property type="match status" value="1"/>
</dbReference>
<dbReference type="FunFam" id="3.40.1010.10:FF:000001">
    <property type="entry name" value="Siroheme synthase"/>
    <property type="match status" value="1"/>
</dbReference>
<organism evidence="10 11">
    <name type="scientific">Aestuariivirga litoralis</name>
    <dbReference type="NCBI Taxonomy" id="2650924"/>
    <lineage>
        <taxon>Bacteria</taxon>
        <taxon>Pseudomonadati</taxon>
        <taxon>Pseudomonadota</taxon>
        <taxon>Alphaproteobacteria</taxon>
        <taxon>Hyphomicrobiales</taxon>
        <taxon>Aestuariivirgaceae</taxon>
        <taxon>Aestuariivirga</taxon>
    </lineage>
</organism>
<evidence type="ECO:0000256" key="3">
    <source>
        <dbReference type="ARBA" id="ARBA00022603"/>
    </source>
</evidence>
<reference evidence="11" key="1">
    <citation type="submission" date="2018-06" db="EMBL/GenBank/DDBJ databases">
        <title>Aestuariibacter litoralis strain KCTC 52945T.</title>
        <authorList>
            <person name="Li X."/>
            <person name="Salam N."/>
            <person name="Li J.-L."/>
            <person name="Chen Y.-M."/>
            <person name="Yang Z.-W."/>
            <person name="Zhang L.-Y."/>
            <person name="Han M.-X."/>
            <person name="Xiao M."/>
            <person name="Li W.-J."/>
        </authorList>
    </citation>
    <scope>NUCLEOTIDE SEQUENCE [LARGE SCALE GENOMIC DNA]</scope>
    <source>
        <strain evidence="11">KCTC 52945</strain>
    </source>
</reference>
<evidence type="ECO:0000256" key="2">
    <source>
        <dbReference type="ARBA" id="ARBA00012162"/>
    </source>
</evidence>
<dbReference type="Pfam" id="PF00590">
    <property type="entry name" value="TP_methylase"/>
    <property type="match status" value="1"/>
</dbReference>
<dbReference type="InterPro" id="IPR014777">
    <property type="entry name" value="4pyrrole_Mease_sub1"/>
</dbReference>
<dbReference type="InterPro" id="IPR050161">
    <property type="entry name" value="Siro_Cobalamin_biosynth"/>
</dbReference>
<name>A0A2W2B927_9HYPH</name>
<keyword evidence="4 8" id="KW-0808">Transferase</keyword>
<evidence type="ECO:0000313" key="11">
    <source>
        <dbReference type="Proteomes" id="UP000248795"/>
    </source>
</evidence>
<dbReference type="PANTHER" id="PTHR45790">
    <property type="entry name" value="SIROHEME SYNTHASE-RELATED"/>
    <property type="match status" value="1"/>
</dbReference>
<dbReference type="SUPFAM" id="SSF53790">
    <property type="entry name" value="Tetrapyrrole methylase"/>
    <property type="match status" value="1"/>
</dbReference>
<protein>
    <recommendedName>
        <fullName evidence="2">uroporphyrinogen-III C-methyltransferase</fullName>
        <ecNumber evidence="2">2.1.1.107</ecNumber>
    </recommendedName>
</protein>
<dbReference type="EMBL" id="QKVK01000004">
    <property type="protein sequence ID" value="PZF76794.1"/>
    <property type="molecule type" value="Genomic_DNA"/>
</dbReference>
<dbReference type="InterPro" id="IPR000878">
    <property type="entry name" value="4pyrrol_Mease"/>
</dbReference>
<dbReference type="GO" id="GO:0019354">
    <property type="term" value="P:siroheme biosynthetic process"/>
    <property type="evidence" value="ECO:0007669"/>
    <property type="project" value="UniProtKB-UniPathway"/>
</dbReference>
<keyword evidence="3 8" id="KW-0489">Methyltransferase</keyword>
<dbReference type="UniPathway" id="UPA00262">
    <property type="reaction ID" value="UER00211"/>
</dbReference>
<dbReference type="GO" id="GO:0004851">
    <property type="term" value="F:uroporphyrin-III C-methyltransferase activity"/>
    <property type="evidence" value="ECO:0007669"/>
    <property type="project" value="UniProtKB-EC"/>
</dbReference>
<keyword evidence="6" id="KW-0627">Porphyrin biosynthesis</keyword>
<keyword evidence="5" id="KW-0949">S-adenosyl-L-methionine</keyword>
<dbReference type="InterPro" id="IPR006366">
    <property type="entry name" value="CobA/CysG_C"/>
</dbReference>
<dbReference type="CDD" id="cd11642">
    <property type="entry name" value="SUMT"/>
    <property type="match status" value="1"/>
</dbReference>
<dbReference type="Gene3D" id="3.40.1010.10">
    <property type="entry name" value="Cobalt-precorrin-4 Transmethylase, Domain 1"/>
    <property type="match status" value="1"/>
</dbReference>
<evidence type="ECO:0000256" key="5">
    <source>
        <dbReference type="ARBA" id="ARBA00022691"/>
    </source>
</evidence>
<accession>A0A2W2B927</accession>
<dbReference type="Gene3D" id="3.30.950.10">
    <property type="entry name" value="Methyltransferase, Cobalt-precorrin-4 Transmethylase, Domain 2"/>
    <property type="match status" value="1"/>
</dbReference>
<evidence type="ECO:0000256" key="1">
    <source>
        <dbReference type="ARBA" id="ARBA00005879"/>
    </source>
</evidence>